<evidence type="ECO:0000313" key="1">
    <source>
        <dbReference type="EMBL" id="PNR32276.1"/>
    </source>
</evidence>
<organism evidence="1">
    <name type="scientific">Physcomitrium patens</name>
    <name type="common">Spreading-leaved earth moss</name>
    <name type="synonym">Physcomitrella patens</name>
    <dbReference type="NCBI Taxonomy" id="3218"/>
    <lineage>
        <taxon>Eukaryota</taxon>
        <taxon>Viridiplantae</taxon>
        <taxon>Streptophyta</taxon>
        <taxon>Embryophyta</taxon>
        <taxon>Bryophyta</taxon>
        <taxon>Bryophytina</taxon>
        <taxon>Bryopsida</taxon>
        <taxon>Funariidae</taxon>
        <taxon>Funariales</taxon>
        <taxon>Funariaceae</taxon>
        <taxon>Physcomitrium</taxon>
    </lineage>
</organism>
<sequence>MNSGECAFSVRSKGNFLYSATTAPSTLDYSKAIEDGVVDSPPSRTEDPIAVSSPSPLGHTVVAGSPISKGVRSIGAKRNLYGAMPPSARKGIHNYTIPTCSAPSVVPLQPVHCSSAALQLSNEGIQNSAIPTCSAPTAATPEPIRQDLLCVDADPIGVTYSFSRPSRSARATCSAPLVRSRQELEIRQWQIRERESREMRRQERELIRKNTPRITGYSRRAEIMKGFEDRKRKYPEEFGWLKST</sequence>
<reference evidence="1 3" key="2">
    <citation type="journal article" date="2018" name="Plant J.">
        <title>The Physcomitrella patens chromosome-scale assembly reveals moss genome structure and evolution.</title>
        <authorList>
            <person name="Lang D."/>
            <person name="Ullrich K.K."/>
            <person name="Murat F."/>
            <person name="Fuchs J."/>
            <person name="Jenkins J."/>
            <person name="Haas F.B."/>
            <person name="Piednoel M."/>
            <person name="Gundlach H."/>
            <person name="Van Bel M."/>
            <person name="Meyberg R."/>
            <person name="Vives C."/>
            <person name="Morata J."/>
            <person name="Symeonidi A."/>
            <person name="Hiss M."/>
            <person name="Muchero W."/>
            <person name="Kamisugi Y."/>
            <person name="Saleh O."/>
            <person name="Blanc G."/>
            <person name="Decker E.L."/>
            <person name="van Gessel N."/>
            <person name="Grimwood J."/>
            <person name="Hayes R.D."/>
            <person name="Graham S.W."/>
            <person name="Gunter L.E."/>
            <person name="McDaniel S.F."/>
            <person name="Hoernstein S.N.W."/>
            <person name="Larsson A."/>
            <person name="Li F.W."/>
            <person name="Perroud P.F."/>
            <person name="Phillips J."/>
            <person name="Ranjan P."/>
            <person name="Rokshar D.S."/>
            <person name="Rothfels C.J."/>
            <person name="Schneider L."/>
            <person name="Shu S."/>
            <person name="Stevenson D.W."/>
            <person name="Thummler F."/>
            <person name="Tillich M."/>
            <person name="Villarreal Aguilar J.C."/>
            <person name="Widiez T."/>
            <person name="Wong G.K."/>
            <person name="Wymore A."/>
            <person name="Zhang Y."/>
            <person name="Zimmer A.D."/>
            <person name="Quatrano R.S."/>
            <person name="Mayer K.F.X."/>
            <person name="Goodstein D."/>
            <person name="Casacuberta J.M."/>
            <person name="Vandepoele K."/>
            <person name="Reski R."/>
            <person name="Cuming A.C."/>
            <person name="Tuskan G.A."/>
            <person name="Maumus F."/>
            <person name="Salse J."/>
            <person name="Schmutz J."/>
            <person name="Rensing S.A."/>
        </authorList>
    </citation>
    <scope>NUCLEOTIDE SEQUENCE [LARGE SCALE GENOMIC DNA]</scope>
    <source>
        <strain evidence="2 3">cv. Gransden 2004</strain>
    </source>
</reference>
<dbReference type="InParanoid" id="A0A2K1ISM1"/>
<protein>
    <submittedName>
        <fullName evidence="1 2">Uncharacterized protein</fullName>
    </submittedName>
</protein>
<dbReference type="EMBL" id="ABEU02000021">
    <property type="protein sequence ID" value="PNR32276.1"/>
    <property type="molecule type" value="Genomic_DNA"/>
</dbReference>
<accession>A0A2K1ISM1</accession>
<dbReference type="Proteomes" id="UP000006727">
    <property type="component" value="Chromosome 21"/>
</dbReference>
<evidence type="ECO:0000313" key="2">
    <source>
        <dbReference type="EnsemblPlants" id="Pp3c21_19550V3.1"/>
    </source>
</evidence>
<reference evidence="2" key="3">
    <citation type="submission" date="2020-12" db="UniProtKB">
        <authorList>
            <consortium name="EnsemblPlants"/>
        </authorList>
    </citation>
    <scope>IDENTIFICATION</scope>
</reference>
<reference evidence="1 3" key="1">
    <citation type="journal article" date="2008" name="Science">
        <title>The Physcomitrella genome reveals evolutionary insights into the conquest of land by plants.</title>
        <authorList>
            <person name="Rensing S."/>
            <person name="Lang D."/>
            <person name="Zimmer A."/>
            <person name="Terry A."/>
            <person name="Salamov A."/>
            <person name="Shapiro H."/>
            <person name="Nishiyama T."/>
            <person name="Perroud P.-F."/>
            <person name="Lindquist E."/>
            <person name="Kamisugi Y."/>
            <person name="Tanahashi T."/>
            <person name="Sakakibara K."/>
            <person name="Fujita T."/>
            <person name="Oishi K."/>
            <person name="Shin-I T."/>
            <person name="Kuroki Y."/>
            <person name="Toyoda A."/>
            <person name="Suzuki Y."/>
            <person name="Hashimoto A."/>
            <person name="Yamaguchi K."/>
            <person name="Sugano A."/>
            <person name="Kohara Y."/>
            <person name="Fujiyama A."/>
            <person name="Anterola A."/>
            <person name="Aoki S."/>
            <person name="Ashton N."/>
            <person name="Barbazuk W.B."/>
            <person name="Barker E."/>
            <person name="Bennetzen J."/>
            <person name="Bezanilla M."/>
            <person name="Blankenship R."/>
            <person name="Cho S.H."/>
            <person name="Dutcher S."/>
            <person name="Estelle M."/>
            <person name="Fawcett J.A."/>
            <person name="Gundlach H."/>
            <person name="Hanada K."/>
            <person name="Heyl A."/>
            <person name="Hicks K.A."/>
            <person name="Hugh J."/>
            <person name="Lohr M."/>
            <person name="Mayer K."/>
            <person name="Melkozernov A."/>
            <person name="Murata T."/>
            <person name="Nelson D."/>
            <person name="Pils B."/>
            <person name="Prigge M."/>
            <person name="Reiss B."/>
            <person name="Renner T."/>
            <person name="Rombauts S."/>
            <person name="Rushton P."/>
            <person name="Sanderfoot A."/>
            <person name="Schween G."/>
            <person name="Shiu S.-H."/>
            <person name="Stueber K."/>
            <person name="Theodoulou F.L."/>
            <person name="Tu H."/>
            <person name="Van de Peer Y."/>
            <person name="Verrier P.J."/>
            <person name="Waters E."/>
            <person name="Wood A."/>
            <person name="Yang L."/>
            <person name="Cove D."/>
            <person name="Cuming A."/>
            <person name="Hasebe M."/>
            <person name="Lucas S."/>
            <person name="Mishler D.B."/>
            <person name="Reski R."/>
            <person name="Grigoriev I."/>
            <person name="Quatrano R.S."/>
            <person name="Boore J.L."/>
        </authorList>
    </citation>
    <scope>NUCLEOTIDE SEQUENCE [LARGE SCALE GENOMIC DNA]</scope>
    <source>
        <strain evidence="2 3">cv. Gransden 2004</strain>
    </source>
</reference>
<dbReference type="EnsemblPlants" id="Pp3c21_19550V3.1">
    <property type="protein sequence ID" value="Pp3c21_19550V3.1"/>
    <property type="gene ID" value="Pp3c21_19550"/>
</dbReference>
<evidence type="ECO:0000313" key="3">
    <source>
        <dbReference type="Proteomes" id="UP000006727"/>
    </source>
</evidence>
<dbReference type="AlphaFoldDB" id="A0A2K1ISM1"/>
<gene>
    <name evidence="1" type="ORF">PHYPA_026402</name>
</gene>
<keyword evidence="3" id="KW-1185">Reference proteome</keyword>
<dbReference type="Gramene" id="Pp3c21_19550V3.1">
    <property type="protein sequence ID" value="Pp3c21_19550V3.1"/>
    <property type="gene ID" value="Pp3c21_19550"/>
</dbReference>
<name>A0A2K1ISM1_PHYPA</name>
<proteinExistence type="predicted"/>